<dbReference type="Gene3D" id="3.30.420.10">
    <property type="entry name" value="Ribonuclease H-like superfamily/Ribonuclease H"/>
    <property type="match status" value="1"/>
</dbReference>
<dbReference type="SUPFAM" id="SSF53098">
    <property type="entry name" value="Ribonuclease H-like"/>
    <property type="match status" value="1"/>
</dbReference>
<dbReference type="InterPro" id="IPR012337">
    <property type="entry name" value="RNaseH-like_sf"/>
</dbReference>
<keyword evidence="1" id="KW-1133">Transmembrane helix</keyword>
<dbReference type="InterPro" id="IPR057611">
    <property type="entry name" value="PIEZO_dom"/>
</dbReference>
<dbReference type="Pfam" id="PF17921">
    <property type="entry name" value="Integrase_H2C2"/>
    <property type="match status" value="1"/>
</dbReference>
<feature type="transmembrane region" description="Helical" evidence="1">
    <location>
        <begin position="398"/>
        <end position="416"/>
    </location>
</feature>
<feature type="transmembrane region" description="Helical" evidence="1">
    <location>
        <begin position="436"/>
        <end position="455"/>
    </location>
</feature>
<dbReference type="Pfam" id="PF00665">
    <property type="entry name" value="rve"/>
    <property type="match status" value="1"/>
</dbReference>
<dbReference type="PANTHER" id="PTHR47049:SF2">
    <property type="entry name" value="PIEZO-TYPE MECHANOSENSITIVE ION CHANNEL HOMOLOG"/>
    <property type="match status" value="1"/>
</dbReference>
<protein>
    <recommendedName>
        <fullName evidence="2">Integrase catalytic domain-containing protein</fullName>
    </recommendedName>
</protein>
<name>A0A388LYG5_CHABU</name>
<dbReference type="Gene3D" id="1.10.340.70">
    <property type="match status" value="1"/>
</dbReference>
<dbReference type="EMBL" id="BFEA01000603">
    <property type="protein sequence ID" value="GBG87249.1"/>
    <property type="molecule type" value="Genomic_DNA"/>
</dbReference>
<keyword evidence="1" id="KW-0472">Membrane</keyword>
<dbReference type="AlphaFoldDB" id="A0A388LYG5"/>
<organism evidence="3 4">
    <name type="scientific">Chara braunii</name>
    <name type="common">Braun's stonewort</name>
    <dbReference type="NCBI Taxonomy" id="69332"/>
    <lineage>
        <taxon>Eukaryota</taxon>
        <taxon>Viridiplantae</taxon>
        <taxon>Streptophyta</taxon>
        <taxon>Charophyceae</taxon>
        <taxon>Charales</taxon>
        <taxon>Characeae</taxon>
        <taxon>Chara</taxon>
    </lineage>
</organism>
<dbReference type="InterPro" id="IPR001584">
    <property type="entry name" value="Integrase_cat-core"/>
</dbReference>
<feature type="transmembrane region" description="Helical" evidence="1">
    <location>
        <begin position="249"/>
        <end position="270"/>
    </location>
</feature>
<feature type="transmembrane region" description="Helical" evidence="1">
    <location>
        <begin position="20"/>
        <end position="37"/>
    </location>
</feature>
<feature type="transmembrane region" description="Helical" evidence="1">
    <location>
        <begin position="503"/>
        <end position="534"/>
    </location>
</feature>
<dbReference type="InterPro" id="IPR036397">
    <property type="entry name" value="RNaseH_sf"/>
</dbReference>
<dbReference type="PROSITE" id="PS50994">
    <property type="entry name" value="INTEGRASE"/>
    <property type="match status" value="1"/>
</dbReference>
<dbReference type="Gramene" id="GBG87249">
    <property type="protein sequence ID" value="GBG87249"/>
    <property type="gene ID" value="CBR_g45308"/>
</dbReference>
<accession>A0A388LYG5</accession>
<dbReference type="PANTHER" id="PTHR47049">
    <property type="entry name" value="PIEZO-TYPE MECHANOSENSITIVE ION CHANNEL HOMOLOG"/>
    <property type="match status" value="1"/>
</dbReference>
<reference evidence="3 4" key="1">
    <citation type="journal article" date="2018" name="Cell">
        <title>The Chara Genome: Secondary Complexity and Implications for Plant Terrestrialization.</title>
        <authorList>
            <person name="Nishiyama T."/>
            <person name="Sakayama H."/>
            <person name="Vries J.D."/>
            <person name="Buschmann H."/>
            <person name="Saint-Marcoux D."/>
            <person name="Ullrich K.K."/>
            <person name="Haas F.B."/>
            <person name="Vanderstraeten L."/>
            <person name="Becker D."/>
            <person name="Lang D."/>
            <person name="Vosolsobe S."/>
            <person name="Rombauts S."/>
            <person name="Wilhelmsson P.K.I."/>
            <person name="Janitza P."/>
            <person name="Kern R."/>
            <person name="Heyl A."/>
            <person name="Rumpler F."/>
            <person name="Villalobos L.I.A.C."/>
            <person name="Clay J.M."/>
            <person name="Skokan R."/>
            <person name="Toyoda A."/>
            <person name="Suzuki Y."/>
            <person name="Kagoshima H."/>
            <person name="Schijlen E."/>
            <person name="Tajeshwar N."/>
            <person name="Catarino B."/>
            <person name="Hetherington A.J."/>
            <person name="Saltykova A."/>
            <person name="Bonnot C."/>
            <person name="Breuninger H."/>
            <person name="Symeonidi A."/>
            <person name="Radhakrishnan G.V."/>
            <person name="Van Nieuwerburgh F."/>
            <person name="Deforce D."/>
            <person name="Chang C."/>
            <person name="Karol K.G."/>
            <person name="Hedrich R."/>
            <person name="Ulvskov P."/>
            <person name="Glockner G."/>
            <person name="Delwiche C.F."/>
            <person name="Petrasek J."/>
            <person name="Van de Peer Y."/>
            <person name="Friml J."/>
            <person name="Beilby M."/>
            <person name="Dolan L."/>
            <person name="Kohara Y."/>
            <person name="Sugano S."/>
            <person name="Fujiyama A."/>
            <person name="Delaux P.-M."/>
            <person name="Quint M."/>
            <person name="TheiBen G."/>
            <person name="Hagemann M."/>
            <person name="Harholt J."/>
            <person name="Dunand C."/>
            <person name="Zachgo S."/>
            <person name="Langdale J."/>
            <person name="Maumus F."/>
            <person name="Straeten D.V.D."/>
            <person name="Gould S.B."/>
            <person name="Rensing S.A."/>
        </authorList>
    </citation>
    <scope>NUCLEOTIDE SEQUENCE [LARGE SCALE GENOMIC DNA]</scope>
    <source>
        <strain evidence="3 4">S276</strain>
    </source>
</reference>
<proteinExistence type="predicted"/>
<dbReference type="GO" id="GO:0008381">
    <property type="term" value="F:mechanosensitive monoatomic ion channel activity"/>
    <property type="evidence" value="ECO:0007669"/>
    <property type="project" value="InterPro"/>
</dbReference>
<gene>
    <name evidence="3" type="ORF">CBR_g45308</name>
</gene>
<evidence type="ECO:0000313" key="4">
    <source>
        <dbReference type="Proteomes" id="UP000265515"/>
    </source>
</evidence>
<feature type="transmembrane region" description="Helical" evidence="1">
    <location>
        <begin position="206"/>
        <end position="229"/>
    </location>
</feature>
<dbReference type="GO" id="GO:0016020">
    <property type="term" value="C:membrane"/>
    <property type="evidence" value="ECO:0007669"/>
    <property type="project" value="InterPro"/>
</dbReference>
<dbReference type="InterPro" id="IPR027272">
    <property type="entry name" value="Piezo"/>
</dbReference>
<evidence type="ECO:0000259" key="2">
    <source>
        <dbReference type="PROSITE" id="PS50994"/>
    </source>
</evidence>
<keyword evidence="1" id="KW-0812">Transmembrane</keyword>
<dbReference type="InterPro" id="IPR041588">
    <property type="entry name" value="Integrase_H2C2"/>
</dbReference>
<dbReference type="GO" id="GO:0015074">
    <property type="term" value="P:DNA integration"/>
    <property type="evidence" value="ECO:0007669"/>
    <property type="project" value="InterPro"/>
</dbReference>
<evidence type="ECO:0000256" key="1">
    <source>
        <dbReference type="SAM" id="Phobius"/>
    </source>
</evidence>
<feature type="domain" description="Integrase catalytic" evidence="2">
    <location>
        <begin position="791"/>
        <end position="899"/>
    </location>
</feature>
<sequence length="899" mass="100806">MLCWYVDGEHTGIGRAAVQPNAISLVFLLAFFLTLYFSSKQAGSQGRHSGLPRSLWGAVLVLASSILVAEVIVCLLYILRSDGRPGTKEGQLWLELLGFSRLATWKDPLEILQVIVPQLLVVLTAAFALTQEHQYTIWDLLEDTNGRDKSLLLSMVRSHSLPVVLLGAAVAEPSFVSTIYFFFSCVGLFEWSISPDATGEWMWGPLLLYNGLHILLLYIYQLLCFLNYMDWHEWVNLGEQMGLFQFVPYRLSSWHNYIKVGLLVLLYALLCDSLGSAKKNNGPDVSDNDNDLAVQSQPSWEDDGRETWSSLTARLINNDGGLEELSVPLQTGRSTSWVGRFEKCSIDFFTYGFPVCLFALSAWSFMYISMLGGVLLLYVAFVLLIFPTAEQLQRLNPLLLLFIILWTVASYLFTAFDVSNDTEFWKVIGLQKDKQPGTLLLQYVLAVLIGLDLHVSNTILQGRSVTEAQPEVDPEIPQENGARRNKILALAVMGWCVHKSAHVISLALLFIVGVTAADLLHSMYMFFFLCYLMWPGEANINVHNFPSFSKKALDLEAKIGHGHDPTTDSRKKTLPPNRKVKGRIMFVDNDGSTIELDDNFQEGVGSEAGSLEASKGGVVAVVAQKVIEQYDSEPQYIKGECNKVVDALSRRPDFSGALITEVGLADNVTQSMVEVYREDQFMSEIIRRLEAKDKKTSAEFEFVNGLLFLEKAGNKRLCVPNSKSLRSLFLGECHDGTGHLGYKKTAANLLQRFWWPTLMRDAKLYVETCQVSQRDKPRTQAPLGLLKPLPIPERPGETLSMDFMDTLVTSKSGMRYIYVIVDRFSKFVRLVAMPTTAKTEYVIKMFKENWVRDLGLPKSIVSDRDVRFTSELWKATAAEQGTQLQMTSGNHPEANGQAE</sequence>
<dbReference type="Pfam" id="PF25288">
    <property type="entry name" value="PIEZO"/>
    <property type="match status" value="1"/>
</dbReference>
<keyword evidence="4" id="KW-1185">Reference proteome</keyword>
<dbReference type="STRING" id="69332.A0A388LYG5"/>
<dbReference type="Proteomes" id="UP000265515">
    <property type="component" value="Unassembled WGS sequence"/>
</dbReference>
<dbReference type="OrthoDB" id="303066at2759"/>
<comment type="caution">
    <text evidence="3">The sequence shown here is derived from an EMBL/GenBank/DDBJ whole genome shotgun (WGS) entry which is preliminary data.</text>
</comment>
<feature type="transmembrane region" description="Helical" evidence="1">
    <location>
        <begin position="58"/>
        <end position="79"/>
    </location>
</feature>
<evidence type="ECO:0000313" key="3">
    <source>
        <dbReference type="EMBL" id="GBG87249.1"/>
    </source>
</evidence>
<dbReference type="GO" id="GO:0003676">
    <property type="term" value="F:nucleic acid binding"/>
    <property type="evidence" value="ECO:0007669"/>
    <property type="project" value="InterPro"/>
</dbReference>
<feature type="transmembrane region" description="Helical" evidence="1">
    <location>
        <begin position="367"/>
        <end position="386"/>
    </location>
</feature>